<keyword evidence="1" id="KW-0808">Transferase</keyword>
<dbReference type="CDD" id="cd14014">
    <property type="entry name" value="STKc_PknB_like"/>
    <property type="match status" value="1"/>
</dbReference>
<keyword evidence="4" id="KW-0067">ATP-binding</keyword>
<keyword evidence="8" id="KW-1185">Reference proteome</keyword>
<dbReference type="SUPFAM" id="SSF56112">
    <property type="entry name" value="Protein kinase-like (PK-like)"/>
    <property type="match status" value="1"/>
</dbReference>
<reference evidence="7 8" key="1">
    <citation type="submission" date="2014-04" db="EMBL/GenBank/DDBJ databases">
        <title>Genome assembly of Hyalangium minutum DSM 14724.</title>
        <authorList>
            <person name="Sharma G."/>
            <person name="Subramanian S."/>
        </authorList>
    </citation>
    <scope>NUCLEOTIDE SEQUENCE [LARGE SCALE GENOMIC DNA]</scope>
    <source>
        <strain evidence="7 8">DSM 14724</strain>
    </source>
</reference>
<dbReference type="SMART" id="SM00220">
    <property type="entry name" value="S_TKc"/>
    <property type="match status" value="1"/>
</dbReference>
<dbReference type="InterPro" id="IPR000719">
    <property type="entry name" value="Prot_kinase_dom"/>
</dbReference>
<keyword evidence="2" id="KW-0547">Nucleotide-binding</keyword>
<feature type="compositionally biased region" description="Low complexity" evidence="5">
    <location>
        <begin position="373"/>
        <end position="384"/>
    </location>
</feature>
<dbReference type="GO" id="GO:0005524">
    <property type="term" value="F:ATP binding"/>
    <property type="evidence" value="ECO:0007669"/>
    <property type="project" value="UniProtKB-KW"/>
</dbReference>
<evidence type="ECO:0000256" key="5">
    <source>
        <dbReference type="SAM" id="MobiDB-lite"/>
    </source>
</evidence>
<dbReference type="Gene3D" id="3.30.200.20">
    <property type="entry name" value="Phosphorylase Kinase, domain 1"/>
    <property type="match status" value="1"/>
</dbReference>
<comment type="caution">
    <text evidence="7">The sequence shown here is derived from an EMBL/GenBank/DDBJ whole genome shotgun (WGS) entry which is preliminary data.</text>
</comment>
<dbReference type="AlphaFoldDB" id="A0A085WUW2"/>
<dbReference type="PROSITE" id="PS50011">
    <property type="entry name" value="PROTEIN_KINASE_DOM"/>
    <property type="match status" value="1"/>
</dbReference>
<dbReference type="PANTHER" id="PTHR43289:SF6">
    <property type="entry name" value="SERINE_THREONINE-PROTEIN KINASE NEKL-3"/>
    <property type="match status" value="1"/>
</dbReference>
<evidence type="ECO:0000313" key="7">
    <source>
        <dbReference type="EMBL" id="KFE71475.1"/>
    </source>
</evidence>
<evidence type="ECO:0000256" key="2">
    <source>
        <dbReference type="ARBA" id="ARBA00022741"/>
    </source>
</evidence>
<feature type="domain" description="Protein kinase" evidence="6">
    <location>
        <begin position="23"/>
        <end position="302"/>
    </location>
</feature>
<sequence length="467" mass="50976">MDLPPFQASHPALLPPGTVIGDWRVEDWAGRGVYGAVYRAAPLRAGPVAPVALKMAVHSEDPRFVREVELLSRCDHPSIPRLLGQGSWQSPSGTVYPFYVMQWVEGVRLYAQARRHPVTPEQVRRWLAQLASALAVLHAQGAVHRDLKGDNVLVRRADGRAVLMDFGTCFYPGAATLTPPLGFPGTPAYRAPESWLFELQFERDAMARYRATPADDLYALGVTACRLLTGEYAEPANAFQDEHGTWHFERVVTPPGFQDDSRVEPSLRAVVLRLLSLRPEQRGTAEQLAAELEQATGPHKPAQPVRVTVPEMRKSLARRRWPWAALAAASGGLAVCVWPDASREWLEKVTLACIAPAGGDSPSPSTKTRGLAEEAAATSTQPAPAASPPDGIAEDTPPKPLLGQTRPDEKGRCPRRWQVSLNGACWAQFAHEREACDLINGQMFKGLCYVPVLLPGRSPTSSPTNNP</sequence>
<dbReference type="EMBL" id="JMCB01000002">
    <property type="protein sequence ID" value="KFE71475.1"/>
    <property type="molecule type" value="Genomic_DNA"/>
</dbReference>
<feature type="region of interest" description="Disordered" evidence="5">
    <location>
        <begin position="356"/>
        <end position="413"/>
    </location>
</feature>
<proteinExistence type="predicted"/>
<gene>
    <name evidence="7" type="ORF">DB31_3605</name>
</gene>
<dbReference type="RefSeq" id="WP_044183494.1">
    <property type="nucleotide sequence ID" value="NZ_JMCB01000002.1"/>
</dbReference>
<keyword evidence="3" id="KW-0418">Kinase</keyword>
<dbReference type="STRING" id="394096.DB31_3605"/>
<accession>A0A085WUW2</accession>
<dbReference type="Gene3D" id="1.10.510.10">
    <property type="entry name" value="Transferase(Phosphotransferase) domain 1"/>
    <property type="match status" value="1"/>
</dbReference>
<evidence type="ECO:0000259" key="6">
    <source>
        <dbReference type="PROSITE" id="PS50011"/>
    </source>
</evidence>
<evidence type="ECO:0000256" key="3">
    <source>
        <dbReference type="ARBA" id="ARBA00022777"/>
    </source>
</evidence>
<evidence type="ECO:0000256" key="1">
    <source>
        <dbReference type="ARBA" id="ARBA00022679"/>
    </source>
</evidence>
<dbReference type="Pfam" id="PF00069">
    <property type="entry name" value="Pkinase"/>
    <property type="match status" value="1"/>
</dbReference>
<dbReference type="PANTHER" id="PTHR43289">
    <property type="entry name" value="MITOGEN-ACTIVATED PROTEIN KINASE KINASE KINASE 20-RELATED"/>
    <property type="match status" value="1"/>
</dbReference>
<evidence type="ECO:0000256" key="4">
    <source>
        <dbReference type="ARBA" id="ARBA00022840"/>
    </source>
</evidence>
<organism evidence="7 8">
    <name type="scientific">Hyalangium minutum</name>
    <dbReference type="NCBI Taxonomy" id="394096"/>
    <lineage>
        <taxon>Bacteria</taxon>
        <taxon>Pseudomonadati</taxon>
        <taxon>Myxococcota</taxon>
        <taxon>Myxococcia</taxon>
        <taxon>Myxococcales</taxon>
        <taxon>Cystobacterineae</taxon>
        <taxon>Archangiaceae</taxon>
        <taxon>Hyalangium</taxon>
    </lineage>
</organism>
<name>A0A085WUW2_9BACT</name>
<protein>
    <recommendedName>
        <fullName evidence="6">Protein kinase domain-containing protein</fullName>
    </recommendedName>
</protein>
<dbReference type="OrthoDB" id="5492792at2"/>
<evidence type="ECO:0000313" key="8">
    <source>
        <dbReference type="Proteomes" id="UP000028725"/>
    </source>
</evidence>
<dbReference type="Proteomes" id="UP000028725">
    <property type="component" value="Unassembled WGS sequence"/>
</dbReference>
<dbReference type="GO" id="GO:0004674">
    <property type="term" value="F:protein serine/threonine kinase activity"/>
    <property type="evidence" value="ECO:0007669"/>
    <property type="project" value="TreeGrafter"/>
</dbReference>
<dbReference type="InterPro" id="IPR011009">
    <property type="entry name" value="Kinase-like_dom_sf"/>
</dbReference>